<proteinExistence type="predicted"/>
<evidence type="ECO:0000259" key="1">
    <source>
        <dbReference type="Pfam" id="PF04230"/>
    </source>
</evidence>
<dbReference type="Pfam" id="PF04230">
    <property type="entry name" value="PS_pyruv_trans"/>
    <property type="match status" value="1"/>
</dbReference>
<keyword evidence="2" id="KW-0808">Transferase</keyword>
<feature type="domain" description="Polysaccharide pyruvyl transferase" evidence="1">
    <location>
        <begin position="14"/>
        <end position="293"/>
    </location>
</feature>
<accession>A0A6N7LF55</accession>
<evidence type="ECO:0000313" key="3">
    <source>
        <dbReference type="Proteomes" id="UP000439983"/>
    </source>
</evidence>
<dbReference type="EMBL" id="WITC01000061">
    <property type="protein sequence ID" value="MQX16493.1"/>
    <property type="molecule type" value="Genomic_DNA"/>
</dbReference>
<name>A0A6N7LF55_SINTE</name>
<dbReference type="GO" id="GO:0016740">
    <property type="term" value="F:transferase activity"/>
    <property type="evidence" value="ECO:0007669"/>
    <property type="project" value="UniProtKB-KW"/>
</dbReference>
<comment type="caution">
    <text evidence="2">The sequence shown here is derived from an EMBL/GenBank/DDBJ whole genome shotgun (WGS) entry which is preliminary data.</text>
</comment>
<organism evidence="2 3">
    <name type="scientific">Sinorhizobium terangae</name>
    <dbReference type="NCBI Taxonomy" id="110322"/>
    <lineage>
        <taxon>Bacteria</taxon>
        <taxon>Pseudomonadati</taxon>
        <taxon>Pseudomonadota</taxon>
        <taxon>Alphaproteobacteria</taxon>
        <taxon>Hyphomicrobiales</taxon>
        <taxon>Rhizobiaceae</taxon>
        <taxon>Sinorhizobium/Ensifer group</taxon>
        <taxon>Sinorhizobium</taxon>
    </lineage>
</organism>
<dbReference type="OrthoDB" id="9799278at2"/>
<dbReference type="Proteomes" id="UP000439983">
    <property type="component" value="Unassembled WGS sequence"/>
</dbReference>
<protein>
    <submittedName>
        <fullName evidence="2">Polysaccharide pyruvyl transferase family protein</fullName>
    </submittedName>
</protein>
<gene>
    <name evidence="2" type="ORF">GHK62_17440</name>
</gene>
<keyword evidence="3" id="KW-1185">Reference proteome</keyword>
<evidence type="ECO:0000313" key="2">
    <source>
        <dbReference type="EMBL" id="MQX16493.1"/>
    </source>
</evidence>
<dbReference type="AlphaFoldDB" id="A0A6N7LF55"/>
<dbReference type="InterPro" id="IPR007345">
    <property type="entry name" value="Polysacch_pyruvyl_Trfase"/>
</dbReference>
<dbReference type="RefSeq" id="WP_153440409.1">
    <property type="nucleotide sequence ID" value="NZ_JACIGA010000002.1"/>
</dbReference>
<sequence length="354" mass="39565">MAKLGVLTFHRCINYGSFWQAHCLVQGLRSLGAKPVVLDHRSDRVSRAEWRCALQPLLPARTTRPDMSLYASKIRKFVNAFASFPLSAAFALDEPVALDDCDLVVVGSDEVWNFRHPWYGGVPLFYGEGISAKKIVSYAATFGSHPAANGLESYWADKLRKFHAISVRDENSKTIIERALGREATLVLDPCLQFPETLATWPAVTHDRPYVAVYGHSFPSWFQQGVRRWTASRSLRLVSIGYRNEWADEQWLDGGPYEFAGFIAGADAVATNFFHGCVFALLNAKPFACVLSDYRSNKVRDLARLVGAQRHVLSRKTPSAGYEAILGDVPDPAIADRLAELRSHSWNYLIDVLD</sequence>
<reference evidence="2 3" key="1">
    <citation type="journal article" date="2013" name="Genome Biol.">
        <title>Comparative genomics of the core and accessory genomes of 48 Sinorhizobium strains comprising five genospecies.</title>
        <authorList>
            <person name="Sugawara M."/>
            <person name="Epstein B."/>
            <person name="Badgley B.D."/>
            <person name="Unno T."/>
            <person name="Xu L."/>
            <person name="Reese J."/>
            <person name="Gyaneshwar P."/>
            <person name="Denny R."/>
            <person name="Mudge J."/>
            <person name="Bharti A.K."/>
            <person name="Farmer A.D."/>
            <person name="May G.D."/>
            <person name="Woodward J.E."/>
            <person name="Medigue C."/>
            <person name="Vallenet D."/>
            <person name="Lajus A."/>
            <person name="Rouy Z."/>
            <person name="Martinez-Vaz B."/>
            <person name="Tiffin P."/>
            <person name="Young N.D."/>
            <person name="Sadowsky M.J."/>
        </authorList>
    </citation>
    <scope>NUCLEOTIDE SEQUENCE [LARGE SCALE GENOMIC DNA]</scope>
    <source>
        <strain evidence="2 3">USDA4894</strain>
    </source>
</reference>